<evidence type="ECO:0000256" key="12">
    <source>
        <dbReference type="ARBA" id="ARBA00023157"/>
    </source>
</evidence>
<evidence type="ECO:0000256" key="3">
    <source>
        <dbReference type="ARBA" id="ARBA00022525"/>
    </source>
</evidence>
<keyword evidence="9 15" id="KW-0862">Zinc</keyword>
<keyword evidence="7 16" id="KW-0732">Signal</keyword>
<comment type="subcellular location">
    <subcellularLocation>
        <location evidence="2">Secreted</location>
    </subcellularLocation>
</comment>
<feature type="compositionally biased region" description="Pro residues" evidence="17">
    <location>
        <begin position="47"/>
        <end position="74"/>
    </location>
</feature>
<evidence type="ECO:0000256" key="4">
    <source>
        <dbReference type="ARBA" id="ARBA00022536"/>
    </source>
</evidence>
<dbReference type="FunFam" id="3.40.390.10:FF:000048">
    <property type="entry name" value="Zinc metalloproteinase"/>
    <property type="match status" value="1"/>
</dbReference>
<keyword evidence="4 14" id="KW-0245">EGF-like domain</keyword>
<evidence type="ECO:0000259" key="18">
    <source>
        <dbReference type="PROSITE" id="PS50026"/>
    </source>
</evidence>
<evidence type="ECO:0000256" key="14">
    <source>
        <dbReference type="PROSITE-ProRule" id="PRU00076"/>
    </source>
</evidence>
<dbReference type="GO" id="GO:0006508">
    <property type="term" value="P:proteolysis"/>
    <property type="evidence" value="ECO:0007669"/>
    <property type="project" value="UniProtKB-KW"/>
</dbReference>
<keyword evidence="8 15" id="KW-0378">Hydrolase</keyword>
<dbReference type="PROSITE" id="PS00022">
    <property type="entry name" value="EGF_1"/>
    <property type="match status" value="1"/>
</dbReference>
<dbReference type="InterPro" id="IPR000884">
    <property type="entry name" value="TSP1_rpt"/>
</dbReference>
<feature type="signal peptide" evidence="16">
    <location>
        <begin position="1"/>
        <end position="23"/>
    </location>
</feature>
<sequence>MTLFVFVSIFLSTSIFIPILTQSDFFDQSPGQQNSWGQSWDRRPPPPRDPWGRPPPPHHWGHPPPWGRPPPPWGRPPPPWGRPPPPWGWPPPPPPPPPPPAPVVEEIQFSADIDKVVNSLNANTAAFQKEGEGYDRVLQIMQAYFNRKSGAQFDMTKTIPTTDIRNNELASNTKIANAMFESDMVLTVSQINIIAKNTRRFKRKMNLNGTSWTRNIAYRFLDTDSTWQSQINKALRYYEKHSCLRFTLNGPNYDYMAFNRGEGCYSSVGRLGGPQEISIGYGCDTLGIITHEVGHALGFWHEQARPERDSYVRINRQNAVIGLEGQFEKRTWSEVNEYGIPYDYGSVMHYSPKSFSRSWELNTVEPTDSAFMATIGNRVEPSFLDLKLLNTAFCKDICRNNINCQHGGYPDPNNCGTCKCPTGLEGTYCERLQTSNCGVELPRAEYTWRNISYSGTSDCYWRITAVNNALIRFEVTHVLYKCDPVCEEFVEIKSDSTHEPTGFRQCCRKIAGERVSRGNTMLIISKATSNSQFVIRYRAEGSPPTTTPAPIRQTYYSTNWSGWTGCSENCGSCGTQYRTRCPSTSNCSQPIRQTRVCNPQPCQSGATRGKRSALSSRNRVPRYGEWCCARFVLHQGTCIPVRIGK</sequence>
<evidence type="ECO:0000256" key="11">
    <source>
        <dbReference type="ARBA" id="ARBA00023145"/>
    </source>
</evidence>
<dbReference type="Pfam" id="PF01400">
    <property type="entry name" value="Astacin"/>
    <property type="match status" value="1"/>
</dbReference>
<dbReference type="Proteomes" id="UP001152747">
    <property type="component" value="Unassembled WGS sequence"/>
</dbReference>
<feature type="compositionally biased region" description="Polar residues" evidence="17">
    <location>
        <begin position="28"/>
        <end position="38"/>
    </location>
</feature>
<dbReference type="EC" id="3.4.24.-" evidence="16"/>
<dbReference type="SUPFAM" id="SSF55486">
    <property type="entry name" value="Metalloproteases ('zincins'), catalytic domain"/>
    <property type="match status" value="1"/>
</dbReference>
<dbReference type="CDD" id="cd00041">
    <property type="entry name" value="CUB"/>
    <property type="match status" value="1"/>
</dbReference>
<keyword evidence="6 15" id="KW-0479">Metal-binding</keyword>
<gene>
    <name evidence="20" type="ORF">CAMP_LOCUS18927</name>
</gene>
<keyword evidence="10 15" id="KW-0482">Metalloprotease</keyword>
<dbReference type="InterPro" id="IPR034035">
    <property type="entry name" value="Astacin-like_dom"/>
</dbReference>
<dbReference type="PANTHER" id="PTHR10127">
    <property type="entry name" value="DISCOIDIN, CUB, EGF, LAMININ , AND ZINC METALLOPROTEASE DOMAIN CONTAINING"/>
    <property type="match status" value="1"/>
</dbReference>
<comment type="cofactor">
    <cofactor evidence="15 16">
        <name>Zn(2+)</name>
        <dbReference type="ChEBI" id="CHEBI:29105"/>
    </cofactor>
    <text evidence="15 16">Binds 1 zinc ion per subunit.</text>
</comment>
<evidence type="ECO:0000259" key="19">
    <source>
        <dbReference type="PROSITE" id="PS51864"/>
    </source>
</evidence>
<evidence type="ECO:0000256" key="15">
    <source>
        <dbReference type="PROSITE-ProRule" id="PRU01211"/>
    </source>
</evidence>
<dbReference type="Gene3D" id="3.40.390.10">
    <property type="entry name" value="Collagenase (Catalytic Domain)"/>
    <property type="match status" value="1"/>
</dbReference>
<comment type="function">
    <text evidence="1">Metalloprotease.</text>
</comment>
<evidence type="ECO:0000256" key="9">
    <source>
        <dbReference type="ARBA" id="ARBA00022833"/>
    </source>
</evidence>
<dbReference type="OrthoDB" id="431034at2759"/>
<feature type="domain" description="Peptidase M12A" evidence="19">
    <location>
        <begin position="192"/>
        <end position="395"/>
    </location>
</feature>
<evidence type="ECO:0000256" key="7">
    <source>
        <dbReference type="ARBA" id="ARBA00022729"/>
    </source>
</evidence>
<dbReference type="InterPro" id="IPR036383">
    <property type="entry name" value="TSP1_rpt_sf"/>
</dbReference>
<dbReference type="InterPro" id="IPR000742">
    <property type="entry name" value="EGF"/>
</dbReference>
<proteinExistence type="predicted"/>
<keyword evidence="21" id="KW-1185">Reference proteome</keyword>
<evidence type="ECO:0000256" key="2">
    <source>
        <dbReference type="ARBA" id="ARBA00004613"/>
    </source>
</evidence>
<evidence type="ECO:0000256" key="5">
    <source>
        <dbReference type="ARBA" id="ARBA00022670"/>
    </source>
</evidence>
<dbReference type="SUPFAM" id="SSF101447">
    <property type="entry name" value="Formin homology 2 domain (FH2 domain)"/>
    <property type="match status" value="1"/>
</dbReference>
<dbReference type="PROSITE" id="PS51864">
    <property type="entry name" value="ASTACIN"/>
    <property type="match status" value="1"/>
</dbReference>
<dbReference type="InterPro" id="IPR024079">
    <property type="entry name" value="MetalloPept_cat_dom_sf"/>
</dbReference>
<name>A0A9P1J449_9PELO</name>
<dbReference type="Gene3D" id="2.60.120.290">
    <property type="entry name" value="Spermadhesin, CUB domain"/>
    <property type="match status" value="1"/>
</dbReference>
<keyword evidence="13" id="KW-0325">Glycoprotein</keyword>
<keyword evidence="12 14" id="KW-1015">Disulfide bond</keyword>
<protein>
    <recommendedName>
        <fullName evidence="16">Metalloendopeptidase</fullName>
        <ecNumber evidence="16">3.4.24.-</ecNumber>
    </recommendedName>
</protein>
<feature type="region of interest" description="Disordered" evidence="17">
    <location>
        <begin position="28"/>
        <end position="74"/>
    </location>
</feature>
<feature type="domain" description="EGF-like" evidence="18">
    <location>
        <begin position="390"/>
        <end position="430"/>
    </location>
</feature>
<dbReference type="EMBL" id="CANHGI010000006">
    <property type="protein sequence ID" value="CAI5456290.1"/>
    <property type="molecule type" value="Genomic_DNA"/>
</dbReference>
<reference evidence="20" key="1">
    <citation type="submission" date="2022-11" db="EMBL/GenBank/DDBJ databases">
        <authorList>
            <person name="Kikuchi T."/>
        </authorList>
    </citation>
    <scope>NUCLEOTIDE SEQUENCE</scope>
    <source>
        <strain evidence="20">PS1010</strain>
    </source>
</reference>
<feature type="binding site" evidence="15">
    <location>
        <position position="301"/>
    </location>
    <ligand>
        <name>Zn(2+)</name>
        <dbReference type="ChEBI" id="CHEBI:29105"/>
        <note>catalytic</note>
    </ligand>
</feature>
<dbReference type="AlphaFoldDB" id="A0A9P1J449"/>
<dbReference type="PROSITE" id="PS50026">
    <property type="entry name" value="EGF_3"/>
    <property type="match status" value="1"/>
</dbReference>
<dbReference type="SUPFAM" id="SSF49854">
    <property type="entry name" value="Spermadhesin, CUB domain"/>
    <property type="match status" value="1"/>
</dbReference>
<dbReference type="InterPro" id="IPR001506">
    <property type="entry name" value="Peptidase_M12A"/>
</dbReference>
<comment type="caution">
    <text evidence="20">The sequence shown here is derived from an EMBL/GenBank/DDBJ whole genome shotgun (WGS) entry which is preliminary data.</text>
</comment>
<dbReference type="SMART" id="SM00209">
    <property type="entry name" value="TSP1"/>
    <property type="match status" value="1"/>
</dbReference>
<dbReference type="InterPro" id="IPR000859">
    <property type="entry name" value="CUB_dom"/>
</dbReference>
<dbReference type="SMART" id="SM00042">
    <property type="entry name" value="CUB"/>
    <property type="match status" value="1"/>
</dbReference>
<evidence type="ECO:0000313" key="20">
    <source>
        <dbReference type="EMBL" id="CAI5456290.1"/>
    </source>
</evidence>
<dbReference type="SUPFAM" id="SSF82895">
    <property type="entry name" value="TSP-1 type 1 repeat"/>
    <property type="match status" value="1"/>
</dbReference>
<evidence type="ECO:0000256" key="1">
    <source>
        <dbReference type="ARBA" id="ARBA00002657"/>
    </source>
</evidence>
<dbReference type="Gene3D" id="2.20.100.10">
    <property type="entry name" value="Thrombospondin type-1 (TSP1) repeat"/>
    <property type="match status" value="1"/>
</dbReference>
<feature type="active site" evidence="15">
    <location>
        <position position="292"/>
    </location>
</feature>
<keyword evidence="3" id="KW-0964">Secreted</keyword>
<evidence type="ECO:0000256" key="13">
    <source>
        <dbReference type="ARBA" id="ARBA00023180"/>
    </source>
</evidence>
<evidence type="ECO:0000256" key="17">
    <source>
        <dbReference type="SAM" id="MobiDB-lite"/>
    </source>
</evidence>
<evidence type="ECO:0000256" key="6">
    <source>
        <dbReference type="ARBA" id="ARBA00022723"/>
    </source>
</evidence>
<feature type="disulfide bond" evidence="14">
    <location>
        <begin position="394"/>
        <end position="404"/>
    </location>
</feature>
<dbReference type="GO" id="GO:0004222">
    <property type="term" value="F:metalloendopeptidase activity"/>
    <property type="evidence" value="ECO:0007669"/>
    <property type="project" value="UniProtKB-UniRule"/>
</dbReference>
<dbReference type="SMART" id="SM00235">
    <property type="entry name" value="ZnMc"/>
    <property type="match status" value="1"/>
</dbReference>
<evidence type="ECO:0000256" key="10">
    <source>
        <dbReference type="ARBA" id="ARBA00023049"/>
    </source>
</evidence>
<feature type="binding site" evidence="15">
    <location>
        <position position="291"/>
    </location>
    <ligand>
        <name>Zn(2+)</name>
        <dbReference type="ChEBI" id="CHEBI:29105"/>
        <note>catalytic</note>
    </ligand>
</feature>
<keyword evidence="11" id="KW-0865">Zymogen</keyword>
<evidence type="ECO:0000313" key="21">
    <source>
        <dbReference type="Proteomes" id="UP001152747"/>
    </source>
</evidence>
<dbReference type="PROSITE" id="PS50092">
    <property type="entry name" value="TSP1"/>
    <property type="match status" value="1"/>
</dbReference>
<feature type="chain" id="PRO_5040528326" description="Metalloendopeptidase" evidence="16">
    <location>
        <begin position="24"/>
        <end position="645"/>
    </location>
</feature>
<evidence type="ECO:0000256" key="8">
    <source>
        <dbReference type="ARBA" id="ARBA00022801"/>
    </source>
</evidence>
<dbReference type="CDD" id="cd04280">
    <property type="entry name" value="ZnMc_astacin_like"/>
    <property type="match status" value="1"/>
</dbReference>
<keyword evidence="5 15" id="KW-0645">Protease</keyword>
<dbReference type="PANTHER" id="PTHR10127:SF823">
    <property type="entry name" value="ZINC METALLOPROTEINASE NAS-33"/>
    <property type="match status" value="1"/>
</dbReference>
<comment type="caution">
    <text evidence="14">Lacks conserved residue(s) required for the propagation of feature annotation.</text>
</comment>
<accession>A0A9P1J449</accession>
<organism evidence="20 21">
    <name type="scientific">Caenorhabditis angaria</name>
    <dbReference type="NCBI Taxonomy" id="860376"/>
    <lineage>
        <taxon>Eukaryota</taxon>
        <taxon>Metazoa</taxon>
        <taxon>Ecdysozoa</taxon>
        <taxon>Nematoda</taxon>
        <taxon>Chromadorea</taxon>
        <taxon>Rhabditida</taxon>
        <taxon>Rhabditina</taxon>
        <taxon>Rhabditomorpha</taxon>
        <taxon>Rhabditoidea</taxon>
        <taxon>Rhabditidae</taxon>
        <taxon>Peloderinae</taxon>
        <taxon>Caenorhabditis</taxon>
    </lineage>
</organism>
<dbReference type="GO" id="GO:0008270">
    <property type="term" value="F:zinc ion binding"/>
    <property type="evidence" value="ECO:0007669"/>
    <property type="project" value="UniProtKB-UniRule"/>
</dbReference>
<evidence type="ECO:0000256" key="16">
    <source>
        <dbReference type="RuleBase" id="RU361183"/>
    </source>
</evidence>
<feature type="disulfide bond" evidence="14">
    <location>
        <begin position="420"/>
        <end position="429"/>
    </location>
</feature>
<dbReference type="InterPro" id="IPR035914">
    <property type="entry name" value="Sperma_CUB_dom_sf"/>
</dbReference>
<dbReference type="GO" id="GO:0005576">
    <property type="term" value="C:extracellular region"/>
    <property type="evidence" value="ECO:0007669"/>
    <property type="project" value="UniProtKB-SubCell"/>
</dbReference>
<feature type="binding site" evidence="15">
    <location>
        <position position="295"/>
    </location>
    <ligand>
        <name>Zn(2+)</name>
        <dbReference type="ChEBI" id="CHEBI:29105"/>
        <note>catalytic</note>
    </ligand>
</feature>
<dbReference type="PRINTS" id="PR00480">
    <property type="entry name" value="ASTACIN"/>
</dbReference>
<dbReference type="InterPro" id="IPR006026">
    <property type="entry name" value="Peptidase_Metallo"/>
</dbReference>